<dbReference type="Pfam" id="PF13205">
    <property type="entry name" value="Big_5"/>
    <property type="match status" value="1"/>
</dbReference>
<feature type="region of interest" description="Disordered" evidence="2">
    <location>
        <begin position="25"/>
        <end position="47"/>
    </location>
</feature>
<dbReference type="GO" id="GO:0030246">
    <property type="term" value="F:carbohydrate binding"/>
    <property type="evidence" value="ECO:0007669"/>
    <property type="project" value="InterPro"/>
</dbReference>
<dbReference type="AlphaFoldDB" id="A0A7V2B2P6"/>
<evidence type="ECO:0000256" key="3">
    <source>
        <dbReference type="SAM" id="SignalP"/>
    </source>
</evidence>
<dbReference type="EMBL" id="DSGB01000006">
    <property type="protein sequence ID" value="HER97183.1"/>
    <property type="molecule type" value="Genomic_DNA"/>
</dbReference>
<evidence type="ECO:0000256" key="1">
    <source>
        <dbReference type="ARBA" id="ARBA00022729"/>
    </source>
</evidence>
<accession>A0A7V2B2P6</accession>
<keyword evidence="1 3" id="KW-0732">Signal</keyword>
<comment type="caution">
    <text evidence="5">The sequence shown here is derived from an EMBL/GenBank/DDBJ whole genome shotgun (WGS) entry which is preliminary data.</text>
</comment>
<evidence type="ECO:0000256" key="2">
    <source>
        <dbReference type="SAM" id="MobiDB-lite"/>
    </source>
</evidence>
<feature type="signal peptide" evidence="3">
    <location>
        <begin position="1"/>
        <end position="19"/>
    </location>
</feature>
<protein>
    <recommendedName>
        <fullName evidence="4">SbsA Ig-like domain-containing protein</fullName>
    </recommendedName>
</protein>
<gene>
    <name evidence="5" type="ORF">ENO59_11885</name>
</gene>
<organism evidence="5">
    <name type="scientific">Rhodothermus marinus</name>
    <name type="common">Rhodothermus obamensis</name>
    <dbReference type="NCBI Taxonomy" id="29549"/>
    <lineage>
        <taxon>Bacteria</taxon>
        <taxon>Pseudomonadati</taxon>
        <taxon>Rhodothermota</taxon>
        <taxon>Rhodothermia</taxon>
        <taxon>Rhodothermales</taxon>
        <taxon>Rhodothermaceae</taxon>
        <taxon>Rhodothermus</taxon>
    </lineage>
</organism>
<evidence type="ECO:0000259" key="4">
    <source>
        <dbReference type="Pfam" id="PF13205"/>
    </source>
</evidence>
<dbReference type="Gene3D" id="2.60.40.1220">
    <property type="match status" value="1"/>
</dbReference>
<feature type="domain" description="SbsA Ig-like" evidence="4">
    <location>
        <begin position="30"/>
        <end position="129"/>
    </location>
</feature>
<name>A0A7V2B2P6_RHOMR</name>
<proteinExistence type="predicted"/>
<dbReference type="InterPro" id="IPR014755">
    <property type="entry name" value="Cu-Rt/internalin_Ig-like"/>
</dbReference>
<dbReference type="InterPro" id="IPR032812">
    <property type="entry name" value="SbsA_Ig"/>
</dbReference>
<dbReference type="InterPro" id="IPR013784">
    <property type="entry name" value="Carb-bd-like_fold"/>
</dbReference>
<reference evidence="5" key="1">
    <citation type="journal article" date="2020" name="mSystems">
        <title>Genome- and Community-Level Interaction Insights into Carbon Utilization and Element Cycling Functions of Hydrothermarchaeota in Hydrothermal Sediment.</title>
        <authorList>
            <person name="Zhou Z."/>
            <person name="Liu Y."/>
            <person name="Xu W."/>
            <person name="Pan J."/>
            <person name="Luo Z.H."/>
            <person name="Li M."/>
        </authorList>
    </citation>
    <scope>NUCLEOTIDE SEQUENCE [LARGE SCALE GENOMIC DNA]</scope>
    <source>
        <strain evidence="5">SpSt-143</strain>
    </source>
</reference>
<sequence length="551" mass="60715">MLLQRHKAWLALACLAACANPVAPTGGPPDRTPPALVESTPSRGATHVQDPEVRLVFSEAVEPASVTRALTITPALPQRPDIRVRGRIVTLRLPSPLRPNTTYVLTLDTNLRDLRGVSLKEPITLAFSTGPTINQGRIEGRVINAATGMPVANVDVYAYALGDTLPPTTLPAQPDYRTQTDPEGRFRFAYLSEQPYFVIALVDRNRNRRPDPDEAFAAPPFPALQADTAATPFARPWLLTARDTLPPTPQRAEALSNRRLRVRFSEPVRLLSPDPQNWYLFQNTTRIALQHVYQTAESSPEVYLETEPLTPGTHLLRIGSVADTVGNLAPNDTLRLLAVDRPDTLRLRFLGFVPSPEARLLSDQPFGLRFNAPPSSLAAAIHLTDEAGQARRFHLQTANGTTFWLVLDPPLQLGERLTLVLDGRVLGIADTLWQAVLIGLSESDLGSVSGLVISPDTTAPIVVELLPQTAGLPVRQVQLTPGDSLFRFEHVPEGRYRLRAFLDRNANQRWDGGQLIPYAPPEPLVWLAEPLQTRPRWEVAPADTLRFPPLP</sequence>
<dbReference type="SUPFAM" id="SSF49452">
    <property type="entry name" value="Starch-binding domain-like"/>
    <property type="match status" value="1"/>
</dbReference>
<evidence type="ECO:0000313" key="5">
    <source>
        <dbReference type="EMBL" id="HER97183.1"/>
    </source>
</evidence>
<feature type="chain" id="PRO_5031470874" description="SbsA Ig-like domain-containing protein" evidence="3">
    <location>
        <begin position="20"/>
        <end position="551"/>
    </location>
</feature>